<proteinExistence type="inferred from homology"/>
<dbReference type="GO" id="GO:0007035">
    <property type="term" value="P:vacuolar acidification"/>
    <property type="evidence" value="ECO:0007669"/>
    <property type="project" value="TreeGrafter"/>
</dbReference>
<dbReference type="GO" id="GO:0051117">
    <property type="term" value="F:ATPase binding"/>
    <property type="evidence" value="ECO:0007669"/>
    <property type="project" value="TreeGrafter"/>
</dbReference>
<keyword evidence="5 8" id="KW-1133">Transmembrane helix</keyword>
<comment type="function">
    <text evidence="8">Essential component of the vacuolar proton pump (V-ATPase), a multimeric enzyme that catalyzes the translocation of protons across the membranes. Required for assembly and activity of the V-ATPase.</text>
</comment>
<feature type="transmembrane region" description="Helical" evidence="8">
    <location>
        <begin position="45"/>
        <end position="69"/>
    </location>
</feature>
<accession>A0A3Q3DBC2</accession>
<keyword evidence="6 8" id="KW-0406">Ion transport</keyword>
<dbReference type="Pfam" id="PF01496">
    <property type="entry name" value="V_ATPase_I"/>
    <property type="match status" value="1"/>
</dbReference>
<dbReference type="GO" id="GO:0046961">
    <property type="term" value="F:proton-transporting ATPase activity, rotational mechanism"/>
    <property type="evidence" value="ECO:0007669"/>
    <property type="project" value="InterPro"/>
</dbReference>
<evidence type="ECO:0000256" key="3">
    <source>
        <dbReference type="ARBA" id="ARBA00022448"/>
    </source>
</evidence>
<evidence type="ECO:0000256" key="1">
    <source>
        <dbReference type="ARBA" id="ARBA00004141"/>
    </source>
</evidence>
<sequence>ITDTPPTLVRTNKFTCGFQSIVEAYGVGDYREVSPAPYTIITFPFLFAVMFGDLGHGTVMSFFALWMVLTEKKQMRKRSGNEIWATFFNGRYIILMMGLFSVYTGLIYNDCFSKSLNIFGSGWSVKAMFTSQQWTNKTLQTNTLLTLDPNVSGVFSGPYPFGIDPIWSMAVNRLSFLNSYKMKMSVIIGVIHMSFGVVLSVFNHLHFQQKYDVYLLFLPELLFLLCLFGYLVFMIVYKWLAFSARDSSQAPSILIHFINMFVMQGKDVAPLYSGQTGLQIFLLAIAMLCVPMLLLGKPLFLYWMHRGGKGLRRRRVGLPLMYRQLSLESNLFPLAFVQQFDFADVLLHQAIHTIEYCLGCISNTASYLRLWALSLAHAQLSEVLWDMVMRLGLRITTRVGVVFLVPVFGVFALLTVSILLVMEGLSAFLHALRLHWVEFQNKFYHGTGVKFVPFDFSLLPSVFEHDGLL</sequence>
<feature type="transmembrane region" description="Helical" evidence="8">
    <location>
        <begin position="280"/>
        <end position="304"/>
    </location>
</feature>
<evidence type="ECO:0000256" key="7">
    <source>
        <dbReference type="ARBA" id="ARBA00023136"/>
    </source>
</evidence>
<reference evidence="9" key="1">
    <citation type="submission" date="2025-08" db="UniProtKB">
        <authorList>
            <consortium name="Ensembl"/>
        </authorList>
    </citation>
    <scope>IDENTIFICATION</scope>
</reference>
<dbReference type="GO" id="GO:0005886">
    <property type="term" value="C:plasma membrane"/>
    <property type="evidence" value="ECO:0007669"/>
    <property type="project" value="TreeGrafter"/>
</dbReference>
<evidence type="ECO:0000256" key="8">
    <source>
        <dbReference type="RuleBase" id="RU361189"/>
    </source>
</evidence>
<comment type="subcellular location">
    <subcellularLocation>
        <location evidence="1">Membrane</location>
        <topology evidence="1">Multi-pass membrane protein</topology>
    </subcellularLocation>
</comment>
<dbReference type="GeneTree" id="ENSGT00950000182881"/>
<dbReference type="Proteomes" id="UP000264820">
    <property type="component" value="Unplaced"/>
</dbReference>
<dbReference type="Ensembl" id="ENSHCOT00000001582.1">
    <property type="protein sequence ID" value="ENSHCOP00000007684.1"/>
    <property type="gene ID" value="ENSHCOG00000010328.1"/>
</dbReference>
<dbReference type="GO" id="GO:0033179">
    <property type="term" value="C:proton-transporting V-type ATPase, V0 domain"/>
    <property type="evidence" value="ECO:0007669"/>
    <property type="project" value="InterPro"/>
</dbReference>
<feature type="transmembrane region" description="Helical" evidence="8">
    <location>
        <begin position="214"/>
        <end position="237"/>
    </location>
</feature>
<feature type="transmembrane region" description="Helical" evidence="8">
    <location>
        <begin position="90"/>
        <end position="108"/>
    </location>
</feature>
<evidence type="ECO:0000313" key="9">
    <source>
        <dbReference type="Ensembl" id="ENSHCOP00000007684.1"/>
    </source>
</evidence>
<feature type="transmembrane region" description="Helical" evidence="8">
    <location>
        <begin position="399"/>
        <end position="422"/>
    </location>
</feature>
<feature type="transmembrane region" description="Helical" evidence="8">
    <location>
        <begin position="184"/>
        <end position="202"/>
    </location>
</feature>
<comment type="similarity">
    <text evidence="2 8">Belongs to the V-ATPase 116 kDa subunit family.</text>
</comment>
<keyword evidence="10" id="KW-1185">Reference proteome</keyword>
<dbReference type="InterPro" id="IPR002490">
    <property type="entry name" value="V-ATPase_116kDa_su"/>
</dbReference>
<protein>
    <recommendedName>
        <fullName evidence="8">V-type proton ATPase subunit a</fullName>
    </recommendedName>
</protein>
<dbReference type="PANTHER" id="PTHR11629">
    <property type="entry name" value="VACUOLAR PROTON ATPASES"/>
    <property type="match status" value="1"/>
</dbReference>
<keyword evidence="4 8" id="KW-0812">Transmembrane</keyword>
<evidence type="ECO:0000256" key="6">
    <source>
        <dbReference type="ARBA" id="ARBA00023065"/>
    </source>
</evidence>
<dbReference type="GO" id="GO:0016471">
    <property type="term" value="C:vacuolar proton-transporting V-type ATPase complex"/>
    <property type="evidence" value="ECO:0007669"/>
    <property type="project" value="TreeGrafter"/>
</dbReference>
<name>A0A3Q3DBC2_HIPCM</name>
<evidence type="ECO:0000256" key="2">
    <source>
        <dbReference type="ARBA" id="ARBA00009904"/>
    </source>
</evidence>
<dbReference type="PANTHER" id="PTHR11629:SF71">
    <property type="entry name" value="V-TYPE PROTON ATPASE SUBUNIT A"/>
    <property type="match status" value="1"/>
</dbReference>
<keyword evidence="3 8" id="KW-0813">Transport</keyword>
<dbReference type="AlphaFoldDB" id="A0A3Q3DBC2"/>
<reference evidence="9" key="2">
    <citation type="submission" date="2025-09" db="UniProtKB">
        <authorList>
            <consortium name="Ensembl"/>
        </authorList>
    </citation>
    <scope>IDENTIFICATION</scope>
</reference>
<keyword evidence="8" id="KW-0375">Hydrogen ion transport</keyword>
<evidence type="ECO:0000256" key="5">
    <source>
        <dbReference type="ARBA" id="ARBA00022989"/>
    </source>
</evidence>
<evidence type="ECO:0000313" key="10">
    <source>
        <dbReference type="Proteomes" id="UP000264820"/>
    </source>
</evidence>
<keyword evidence="7 8" id="KW-0472">Membrane</keyword>
<organism evidence="9 10">
    <name type="scientific">Hippocampus comes</name>
    <name type="common">Tiger tail seahorse</name>
    <dbReference type="NCBI Taxonomy" id="109280"/>
    <lineage>
        <taxon>Eukaryota</taxon>
        <taxon>Metazoa</taxon>
        <taxon>Chordata</taxon>
        <taxon>Craniata</taxon>
        <taxon>Vertebrata</taxon>
        <taxon>Euteleostomi</taxon>
        <taxon>Actinopterygii</taxon>
        <taxon>Neopterygii</taxon>
        <taxon>Teleostei</taxon>
        <taxon>Neoteleostei</taxon>
        <taxon>Acanthomorphata</taxon>
        <taxon>Syngnathiaria</taxon>
        <taxon>Syngnathiformes</taxon>
        <taxon>Syngnathoidei</taxon>
        <taxon>Syngnathidae</taxon>
        <taxon>Hippocampus</taxon>
    </lineage>
</organism>
<evidence type="ECO:0000256" key="4">
    <source>
        <dbReference type="ARBA" id="ARBA00022692"/>
    </source>
</evidence>